<protein>
    <submittedName>
        <fullName evidence="2">Uncharacterized protein</fullName>
    </submittedName>
</protein>
<sequence>MGKKPSTCVEFIWVMINLVFTVMGVGTIGFGFICFFLWKQNPSKESNTNYYFIAHRMLQAIHPTTYFSFDLLPKAWYYCVFLVALVTVELGIGAFMFFEHNWKEVMPKDRSGCFYRVYHFVNVNWEVARWVALGVLILQVIAMILALYLVTLFNHATWHRKSDDEVYLPKVRITPNYKIPPRTNSKPSTTTMFMVELQPDHLM</sequence>
<proteinExistence type="predicted"/>
<accession>A0AAN9SVL0</accession>
<organism evidence="2 3">
    <name type="scientific">Psophocarpus tetragonolobus</name>
    <name type="common">Winged bean</name>
    <name type="synonym">Dolichos tetragonolobus</name>
    <dbReference type="NCBI Taxonomy" id="3891"/>
    <lineage>
        <taxon>Eukaryota</taxon>
        <taxon>Viridiplantae</taxon>
        <taxon>Streptophyta</taxon>
        <taxon>Embryophyta</taxon>
        <taxon>Tracheophyta</taxon>
        <taxon>Spermatophyta</taxon>
        <taxon>Magnoliopsida</taxon>
        <taxon>eudicotyledons</taxon>
        <taxon>Gunneridae</taxon>
        <taxon>Pentapetalae</taxon>
        <taxon>rosids</taxon>
        <taxon>fabids</taxon>
        <taxon>Fabales</taxon>
        <taxon>Fabaceae</taxon>
        <taxon>Papilionoideae</taxon>
        <taxon>50 kb inversion clade</taxon>
        <taxon>NPAAA clade</taxon>
        <taxon>indigoferoid/millettioid clade</taxon>
        <taxon>Phaseoleae</taxon>
        <taxon>Psophocarpus</taxon>
    </lineage>
</organism>
<dbReference type="EMBL" id="JAYMYS010000002">
    <property type="protein sequence ID" value="KAK7405455.1"/>
    <property type="molecule type" value="Genomic_DNA"/>
</dbReference>
<keyword evidence="1" id="KW-0812">Transmembrane</keyword>
<evidence type="ECO:0000256" key="1">
    <source>
        <dbReference type="SAM" id="Phobius"/>
    </source>
</evidence>
<evidence type="ECO:0000313" key="2">
    <source>
        <dbReference type="EMBL" id="KAK7405455.1"/>
    </source>
</evidence>
<comment type="caution">
    <text evidence="2">The sequence shown here is derived from an EMBL/GenBank/DDBJ whole genome shotgun (WGS) entry which is preliminary data.</text>
</comment>
<keyword evidence="1" id="KW-1133">Transmembrane helix</keyword>
<dbReference type="Proteomes" id="UP001386955">
    <property type="component" value="Unassembled WGS sequence"/>
</dbReference>
<dbReference type="AlphaFoldDB" id="A0AAN9SVL0"/>
<keyword evidence="1" id="KW-0472">Membrane</keyword>
<name>A0AAN9SVL0_PSOTE</name>
<reference evidence="2 3" key="1">
    <citation type="submission" date="2024-01" db="EMBL/GenBank/DDBJ databases">
        <title>The genomes of 5 underutilized Papilionoideae crops provide insights into root nodulation and disease resistanc.</title>
        <authorList>
            <person name="Jiang F."/>
        </authorList>
    </citation>
    <scope>NUCLEOTIDE SEQUENCE [LARGE SCALE GENOMIC DNA]</scope>
    <source>
        <strain evidence="2">DUOXIRENSHENG_FW03</strain>
        <tissue evidence="2">Leaves</tissue>
    </source>
</reference>
<feature type="transmembrane region" description="Helical" evidence="1">
    <location>
        <begin position="76"/>
        <end position="98"/>
    </location>
</feature>
<evidence type="ECO:0000313" key="3">
    <source>
        <dbReference type="Proteomes" id="UP001386955"/>
    </source>
</evidence>
<keyword evidence="3" id="KW-1185">Reference proteome</keyword>
<feature type="transmembrane region" description="Helical" evidence="1">
    <location>
        <begin position="130"/>
        <end position="153"/>
    </location>
</feature>
<gene>
    <name evidence="2" type="ORF">VNO78_06763</name>
</gene>
<feature type="transmembrane region" description="Helical" evidence="1">
    <location>
        <begin position="12"/>
        <end position="38"/>
    </location>
</feature>